<feature type="region of interest" description="Disordered" evidence="2">
    <location>
        <begin position="405"/>
        <end position="510"/>
    </location>
</feature>
<evidence type="ECO:0000313" key="3">
    <source>
        <dbReference type="EMBL" id="CAD7284155.1"/>
    </source>
</evidence>
<proteinExistence type="predicted"/>
<keyword evidence="1" id="KW-0175">Coiled coil</keyword>
<feature type="non-terminal residue" evidence="3">
    <location>
        <position position="1"/>
    </location>
</feature>
<evidence type="ECO:0000256" key="2">
    <source>
        <dbReference type="SAM" id="MobiDB-lite"/>
    </source>
</evidence>
<evidence type="ECO:0000256" key="1">
    <source>
        <dbReference type="SAM" id="Coils"/>
    </source>
</evidence>
<gene>
    <name evidence="3" type="ORF">NMOB1V02_LOCUS11762</name>
</gene>
<dbReference type="Proteomes" id="UP000678499">
    <property type="component" value="Unassembled WGS sequence"/>
</dbReference>
<dbReference type="EMBL" id="OA889158">
    <property type="protein sequence ID" value="CAD7284155.1"/>
    <property type="molecule type" value="Genomic_DNA"/>
</dbReference>
<protein>
    <submittedName>
        <fullName evidence="3">Uncharacterized protein</fullName>
    </submittedName>
</protein>
<dbReference type="EMBL" id="CAJPEX010007121">
    <property type="protein sequence ID" value="CAG0924307.1"/>
    <property type="molecule type" value="Genomic_DNA"/>
</dbReference>
<organism evidence="3">
    <name type="scientific">Notodromas monacha</name>
    <dbReference type="NCBI Taxonomy" id="399045"/>
    <lineage>
        <taxon>Eukaryota</taxon>
        <taxon>Metazoa</taxon>
        <taxon>Ecdysozoa</taxon>
        <taxon>Arthropoda</taxon>
        <taxon>Crustacea</taxon>
        <taxon>Oligostraca</taxon>
        <taxon>Ostracoda</taxon>
        <taxon>Podocopa</taxon>
        <taxon>Podocopida</taxon>
        <taxon>Cypridocopina</taxon>
        <taxon>Cypridoidea</taxon>
        <taxon>Cyprididae</taxon>
        <taxon>Notodromas</taxon>
    </lineage>
</organism>
<feature type="compositionally biased region" description="Polar residues" evidence="2">
    <location>
        <begin position="494"/>
        <end position="510"/>
    </location>
</feature>
<feature type="compositionally biased region" description="Low complexity" evidence="2">
    <location>
        <begin position="437"/>
        <end position="454"/>
    </location>
</feature>
<feature type="compositionally biased region" description="Basic and acidic residues" evidence="2">
    <location>
        <begin position="405"/>
        <end position="418"/>
    </location>
</feature>
<feature type="coiled-coil region" evidence="1">
    <location>
        <begin position="22"/>
        <end position="88"/>
    </location>
</feature>
<accession>A0A7R9BZQ4</accession>
<dbReference type="AlphaFoldDB" id="A0A7R9BZQ4"/>
<name>A0A7R9BZQ4_9CRUS</name>
<reference evidence="3" key="1">
    <citation type="submission" date="2020-11" db="EMBL/GenBank/DDBJ databases">
        <authorList>
            <person name="Tran Van P."/>
        </authorList>
    </citation>
    <scope>NUCLEOTIDE SEQUENCE</scope>
</reference>
<feature type="coiled-coil region" evidence="1">
    <location>
        <begin position="308"/>
        <end position="377"/>
    </location>
</feature>
<evidence type="ECO:0000313" key="4">
    <source>
        <dbReference type="Proteomes" id="UP000678499"/>
    </source>
</evidence>
<keyword evidence="4" id="KW-1185">Reference proteome</keyword>
<sequence length="510" mass="55600">ISRLTAQLRSAKDHLSRVDATNGSLQDELRSMGEQLVALQAQLQREENKYERSLLQFNLQLVSKDDEIRELASQLRDAKDNLSRSSRRCSGDSAGGGGSSNIIINKRLSVDAGGASVVSVSSNGSVVGVGESGVLSKLELIRAATRFHSKVGRSHLNLSNFSCISWQTKQNCVSCSSLEKSTLAELEAEFRGLSQVMDGHHGRPSMTDCIDQDENSATAKATRSILKKRVDEAAHHHHQQDRVNASACYPADCGSTGSLLTLPLSLGEELSSVMMDSGADGSGGKIAEEFAAMRDKLLQAEEEGAVLANQLLRTKEELLTEREQAKRLLTDASTRDRHQQQTIENLVRENATLRQEIDALRRELVTFRQLIRDEDERNYSSLPSSASLEHASVPILSPIAENEDYSKASADKENERICADSQVMMSNKRRVQKRAPSNTIGSSNNSPSSSAAASRGLKRATRTNSMPLGASSPFAVLKSQSTSAVMGHHHHHSTSVAESPRRNSINWTSK</sequence>
<feature type="non-terminal residue" evidence="3">
    <location>
        <position position="510"/>
    </location>
</feature>